<keyword evidence="1" id="KW-1133">Transmembrane helix</keyword>
<organism evidence="2 3">
    <name type="scientific">Undibacterium nitidum</name>
    <dbReference type="NCBI Taxonomy" id="2762298"/>
    <lineage>
        <taxon>Bacteria</taxon>
        <taxon>Pseudomonadati</taxon>
        <taxon>Pseudomonadota</taxon>
        <taxon>Betaproteobacteria</taxon>
        <taxon>Burkholderiales</taxon>
        <taxon>Oxalobacteraceae</taxon>
        <taxon>Undibacterium</taxon>
    </lineage>
</organism>
<evidence type="ECO:0000256" key="1">
    <source>
        <dbReference type="SAM" id="Phobius"/>
    </source>
</evidence>
<dbReference type="RefSeq" id="WP_186915423.1">
    <property type="nucleotide sequence ID" value="NZ_JACOFZ010000001.1"/>
</dbReference>
<accession>A0A923HKJ3</accession>
<evidence type="ECO:0000313" key="3">
    <source>
        <dbReference type="Proteomes" id="UP000627446"/>
    </source>
</evidence>
<gene>
    <name evidence="2" type="ORF">H8K36_01470</name>
</gene>
<sequence length="519" mass="59457">MMNLFGGNSRSKLTAESQSTPINWWQRLSSALKNTLARLFALSAAVDYELLEARDEQGLFQFPRGRQKYYGLGSLVVFFAVFSAYGMGHMLASMSQISTAGAVIAGLIWGLFQWSLERQILISIRSDDAVWRKVFGLSWRAGLAFMSASVMVYPFFVESNRAEIDVKVGEISQQRMLNAKENTERIVNLPRLRQEQDQQQQSLQRLEIAMAQEPPDILSYRQIARQCWSRFKVEDEKLSRQLRPLRLQREGKGVDLTLDARISGLEQKREAAKSICSASDVAVNRHISEWRKLKQQEHLTITLEQKQLRQQLQIASDRQQALVTNLDSKIDLASRSGFAADFLAVASLVTKDKYRRLQLIWWLTWFVAIELVAILIKFGTKTELDTYLLLSEKKFVLDAEQEYRLWQEQQNTSYLRDFSQQQAEQAAWRNQTPDSASELIALEVSLARENTKHILKSKADLAMARSLLEAGIDELKLISELKSRAGHDVKMQSSGTLIDQMCERAQQELHARYMKAFGY</sequence>
<name>A0A923HKJ3_9BURK</name>
<dbReference type="EMBL" id="JACOFZ010000001">
    <property type="protein sequence ID" value="MBC3880033.1"/>
    <property type="molecule type" value="Genomic_DNA"/>
</dbReference>
<protein>
    <submittedName>
        <fullName evidence="2">DUF4407 domain-containing protein</fullName>
    </submittedName>
</protein>
<comment type="caution">
    <text evidence="2">The sequence shown here is derived from an EMBL/GenBank/DDBJ whole genome shotgun (WGS) entry which is preliminary data.</text>
</comment>
<keyword evidence="1" id="KW-0472">Membrane</keyword>
<evidence type="ECO:0000313" key="2">
    <source>
        <dbReference type="EMBL" id="MBC3880033.1"/>
    </source>
</evidence>
<dbReference type="AlphaFoldDB" id="A0A923HKJ3"/>
<keyword evidence="3" id="KW-1185">Reference proteome</keyword>
<feature type="transmembrane region" description="Helical" evidence="1">
    <location>
        <begin position="69"/>
        <end position="91"/>
    </location>
</feature>
<keyword evidence="1" id="KW-0812">Transmembrane</keyword>
<dbReference type="Proteomes" id="UP000627446">
    <property type="component" value="Unassembled WGS sequence"/>
</dbReference>
<dbReference type="InterPro" id="IPR025519">
    <property type="entry name" value="DUF4407"/>
</dbReference>
<dbReference type="Pfam" id="PF14362">
    <property type="entry name" value="DUF4407"/>
    <property type="match status" value="1"/>
</dbReference>
<proteinExistence type="predicted"/>
<feature type="transmembrane region" description="Helical" evidence="1">
    <location>
        <begin position="359"/>
        <end position="378"/>
    </location>
</feature>
<reference evidence="2" key="1">
    <citation type="submission" date="2020-08" db="EMBL/GenBank/DDBJ databases">
        <title>Novel species isolated from subtropical streams in China.</title>
        <authorList>
            <person name="Lu H."/>
        </authorList>
    </citation>
    <scope>NUCLEOTIDE SEQUENCE</scope>
    <source>
        <strain evidence="2">LX22W</strain>
    </source>
</reference>
<feature type="transmembrane region" description="Helical" evidence="1">
    <location>
        <begin position="97"/>
        <end position="116"/>
    </location>
</feature>